<evidence type="ECO:0000313" key="1">
    <source>
        <dbReference type="EMBL" id="MDO6422302.1"/>
    </source>
</evidence>
<protein>
    <submittedName>
        <fullName evidence="1">Uncharacterized protein</fullName>
    </submittedName>
</protein>
<evidence type="ECO:0000313" key="2">
    <source>
        <dbReference type="Proteomes" id="UP001169760"/>
    </source>
</evidence>
<gene>
    <name evidence="1" type="ORF">Q4521_07435</name>
</gene>
<proteinExistence type="predicted"/>
<sequence length="141" mass="15834">MSKYYFIGDKIQEVTSDEIAGMFQYSLSLAEKEKTKVTIVVNKLSNSDQFVKACCDEKYIARLKRGQSIYNGDIEVQLRSRDGIKQFGEYGVIFGIHLSVASLEVIKQRAEAVAVVAIENSIEEVVNWLALNGYQSLEKNA</sequence>
<dbReference type="RefSeq" id="WP_303492243.1">
    <property type="nucleotide sequence ID" value="NZ_JAUOPB010000005.1"/>
</dbReference>
<dbReference type="AlphaFoldDB" id="A0AAW7X617"/>
<reference evidence="1" key="1">
    <citation type="submission" date="2023-07" db="EMBL/GenBank/DDBJ databases">
        <title>Genome content predicts the carbon catabolic preferences of heterotrophic bacteria.</title>
        <authorList>
            <person name="Gralka M."/>
        </authorList>
    </citation>
    <scope>NUCLEOTIDE SEQUENCE</scope>
    <source>
        <strain evidence="1">I3M17_2</strain>
    </source>
</reference>
<name>A0AAW7X617_9GAMM</name>
<dbReference type="Proteomes" id="UP001169760">
    <property type="component" value="Unassembled WGS sequence"/>
</dbReference>
<accession>A0AAW7X617</accession>
<organism evidence="1 2">
    <name type="scientific">Saccharophagus degradans</name>
    <dbReference type="NCBI Taxonomy" id="86304"/>
    <lineage>
        <taxon>Bacteria</taxon>
        <taxon>Pseudomonadati</taxon>
        <taxon>Pseudomonadota</taxon>
        <taxon>Gammaproteobacteria</taxon>
        <taxon>Cellvibrionales</taxon>
        <taxon>Cellvibrionaceae</taxon>
        <taxon>Saccharophagus</taxon>
    </lineage>
</organism>
<dbReference type="EMBL" id="JAUOPB010000005">
    <property type="protein sequence ID" value="MDO6422302.1"/>
    <property type="molecule type" value="Genomic_DNA"/>
</dbReference>
<comment type="caution">
    <text evidence="1">The sequence shown here is derived from an EMBL/GenBank/DDBJ whole genome shotgun (WGS) entry which is preliminary data.</text>
</comment>